<dbReference type="AlphaFoldDB" id="B7G463"/>
<dbReference type="KEGG" id="pti:PHATRDRAFT_47586"/>
<reference evidence="3 4" key="1">
    <citation type="journal article" date="2008" name="Nature">
        <title>The Phaeodactylum genome reveals the evolutionary history of diatom genomes.</title>
        <authorList>
            <person name="Bowler C."/>
            <person name="Allen A.E."/>
            <person name="Badger J.H."/>
            <person name="Grimwood J."/>
            <person name="Jabbari K."/>
            <person name="Kuo A."/>
            <person name="Maheswari U."/>
            <person name="Martens C."/>
            <person name="Maumus F."/>
            <person name="Otillar R.P."/>
            <person name="Rayko E."/>
            <person name="Salamov A."/>
            <person name="Vandepoele K."/>
            <person name="Beszteri B."/>
            <person name="Gruber A."/>
            <person name="Heijde M."/>
            <person name="Katinka M."/>
            <person name="Mock T."/>
            <person name="Valentin K."/>
            <person name="Verret F."/>
            <person name="Berges J.A."/>
            <person name="Brownlee C."/>
            <person name="Cadoret J.P."/>
            <person name="Chiovitti A."/>
            <person name="Choi C.J."/>
            <person name="Coesel S."/>
            <person name="De Martino A."/>
            <person name="Detter J.C."/>
            <person name="Durkin C."/>
            <person name="Falciatore A."/>
            <person name="Fournet J."/>
            <person name="Haruta M."/>
            <person name="Huysman M.J."/>
            <person name="Jenkins B.D."/>
            <person name="Jiroutova K."/>
            <person name="Jorgensen R.E."/>
            <person name="Joubert Y."/>
            <person name="Kaplan A."/>
            <person name="Kroger N."/>
            <person name="Kroth P.G."/>
            <person name="La Roche J."/>
            <person name="Lindquist E."/>
            <person name="Lommer M."/>
            <person name="Martin-Jezequel V."/>
            <person name="Lopez P.J."/>
            <person name="Lucas S."/>
            <person name="Mangogna M."/>
            <person name="McGinnis K."/>
            <person name="Medlin L.K."/>
            <person name="Montsant A."/>
            <person name="Oudot-Le Secq M.P."/>
            <person name="Napoli C."/>
            <person name="Obornik M."/>
            <person name="Parker M.S."/>
            <person name="Petit J.L."/>
            <person name="Porcel B.M."/>
            <person name="Poulsen N."/>
            <person name="Robison M."/>
            <person name="Rychlewski L."/>
            <person name="Rynearson T.A."/>
            <person name="Schmutz J."/>
            <person name="Shapiro H."/>
            <person name="Siaut M."/>
            <person name="Stanley M."/>
            <person name="Sussman M.R."/>
            <person name="Taylor A.R."/>
            <person name="Vardi A."/>
            <person name="von Dassow P."/>
            <person name="Vyverman W."/>
            <person name="Willis A."/>
            <person name="Wyrwicz L.S."/>
            <person name="Rokhsar D.S."/>
            <person name="Weissenbach J."/>
            <person name="Armbrust E.V."/>
            <person name="Green B.R."/>
            <person name="Van de Peer Y."/>
            <person name="Grigoriev I.V."/>
        </authorList>
    </citation>
    <scope>NUCLEOTIDE SEQUENCE [LARGE SCALE GENOMIC DNA]</scope>
    <source>
        <strain evidence="3 4">CCAP 1055/1</strain>
    </source>
</reference>
<feature type="compositionally biased region" description="Low complexity" evidence="1">
    <location>
        <begin position="160"/>
        <end position="203"/>
    </location>
</feature>
<dbReference type="GeneID" id="7202804"/>
<proteinExistence type="predicted"/>
<sequence>MVSTTSKVVAAVLVMGGLLATQLDLTKDASVATPHANAPSKTTARGLKGARRLASGATDGYGSIDAVSTTGVSGSAGAGVTKQEALVNNKGSFVVTGSAGSPGGSTGGSAGVAIDQAGVESKGNAANYGVVDPAIVAVTSGGTGYFVGSFDTEAVATESPDVTEAPTVTPPVTISPTSGKAGKSSKPSPSGKAGKSSKPSPSGKADKSSSPKSSKSGTHSPSGTPSPKSSMPPVDDSHDSPDDAEMNFEVPSKLLVDLAEEEPTPASESGTSYAAAGGSFASVISGGTNTGVAPANAVAPGYATGSGGVESVTVEAGGAADSTANDSTVSAAADGGAEQDGSFYAYIGASASPGATVAPVGDAVISAGIEGVFGTVGEAGV</sequence>
<dbReference type="PaxDb" id="2850-Phatr47586"/>
<dbReference type="RefSeq" id="XP_002182017.1">
    <property type="nucleotide sequence ID" value="XM_002181981.1"/>
</dbReference>
<name>B7G463_PHATC</name>
<dbReference type="HOGENOM" id="CLU_378789_0_0_1"/>
<dbReference type="Proteomes" id="UP000000759">
    <property type="component" value="Chromosome 14"/>
</dbReference>
<feature type="signal peptide" evidence="2">
    <location>
        <begin position="1"/>
        <end position="20"/>
    </location>
</feature>
<feature type="region of interest" description="Disordered" evidence="1">
    <location>
        <begin position="157"/>
        <end position="245"/>
    </location>
</feature>
<protein>
    <submittedName>
        <fullName evidence="3">Uncharacterized protein</fullName>
    </submittedName>
</protein>
<evidence type="ECO:0000313" key="4">
    <source>
        <dbReference type="Proteomes" id="UP000000759"/>
    </source>
</evidence>
<feature type="compositionally biased region" description="Low complexity" evidence="1">
    <location>
        <begin position="210"/>
        <end position="234"/>
    </location>
</feature>
<evidence type="ECO:0000313" key="3">
    <source>
        <dbReference type="EMBL" id="EEC46557.1"/>
    </source>
</evidence>
<feature type="chain" id="PRO_5002855397" evidence="2">
    <location>
        <begin position="21"/>
        <end position="381"/>
    </location>
</feature>
<keyword evidence="4" id="KW-1185">Reference proteome</keyword>
<evidence type="ECO:0000256" key="1">
    <source>
        <dbReference type="SAM" id="MobiDB-lite"/>
    </source>
</evidence>
<evidence type="ECO:0000256" key="2">
    <source>
        <dbReference type="SAM" id="SignalP"/>
    </source>
</evidence>
<gene>
    <name evidence="3" type="ORF">PHATRDRAFT_47586</name>
</gene>
<reference evidence="4" key="2">
    <citation type="submission" date="2008-08" db="EMBL/GenBank/DDBJ databases">
        <authorList>
            <consortium name="Diatom Consortium"/>
            <person name="Grigoriev I."/>
            <person name="Grimwood J."/>
            <person name="Kuo A."/>
            <person name="Otillar R.P."/>
            <person name="Salamov A."/>
            <person name="Detter J.C."/>
            <person name="Lindquist E."/>
            <person name="Shapiro H."/>
            <person name="Lucas S."/>
            <person name="Glavina del Rio T."/>
            <person name="Pitluck S."/>
            <person name="Rokhsar D."/>
            <person name="Bowler C."/>
        </authorList>
    </citation>
    <scope>GENOME REANNOTATION</scope>
    <source>
        <strain evidence="4">CCAP 1055/1</strain>
    </source>
</reference>
<accession>B7G463</accession>
<keyword evidence="2" id="KW-0732">Signal</keyword>
<dbReference type="InParanoid" id="B7G463"/>
<organism evidence="3 4">
    <name type="scientific">Phaeodactylum tricornutum (strain CCAP 1055/1)</name>
    <dbReference type="NCBI Taxonomy" id="556484"/>
    <lineage>
        <taxon>Eukaryota</taxon>
        <taxon>Sar</taxon>
        <taxon>Stramenopiles</taxon>
        <taxon>Ochrophyta</taxon>
        <taxon>Bacillariophyta</taxon>
        <taxon>Bacillariophyceae</taxon>
        <taxon>Bacillariophycidae</taxon>
        <taxon>Naviculales</taxon>
        <taxon>Phaeodactylaceae</taxon>
        <taxon>Phaeodactylum</taxon>
    </lineage>
</organism>
<dbReference type="EMBL" id="CM000616">
    <property type="protein sequence ID" value="EEC46557.1"/>
    <property type="molecule type" value="Genomic_DNA"/>
</dbReference>